<name>A0A7S3LPM1_9STRA</name>
<dbReference type="AlphaFoldDB" id="A0A7S3LPM1"/>
<reference evidence="1" key="1">
    <citation type="submission" date="2021-01" db="EMBL/GenBank/DDBJ databases">
        <authorList>
            <person name="Corre E."/>
            <person name="Pelletier E."/>
            <person name="Niang G."/>
            <person name="Scheremetjew M."/>
            <person name="Finn R."/>
            <person name="Kale V."/>
            <person name="Holt S."/>
            <person name="Cochrane G."/>
            <person name="Meng A."/>
            <person name="Brown T."/>
            <person name="Cohen L."/>
        </authorList>
    </citation>
    <scope>NUCLEOTIDE SEQUENCE</scope>
    <source>
        <strain evidence="1">GSBS06</strain>
    </source>
</reference>
<protein>
    <submittedName>
        <fullName evidence="1">Uncharacterized protein</fullName>
    </submittedName>
</protein>
<gene>
    <name evidence="1" type="ORF">ASTO00021_LOCUS5725</name>
</gene>
<sequence length="444" mass="50977">MSKVTSGSTMYVVGTFFGVVHRDGIVIDYPPLHIHHAHIHPYKQMDKRIHVESMPFQGIEHHVMIQTHGDGECKSELGGADCNLHQLPVGQGYRVVNSTGFNLNYEINDVRPEGSDPMEYFVDIVVMWTPKKRIETTFMQIGSPFFGGGWMTYMMPLDSNSNFAYWKHKNSWLGAGEISNFVMHTHMSLTDSLYVFKSSKAFDHLEKYRHDKLKGRLPYVFDCHNNTMEIGKNNILGVVVGSGAELVCEATRPSMQLFCDEKQHDCIYRDTRFEFNCKERIRLEKDEELVILAFNKVRNTSTVPLTRQSPTNNLLYVSTFGEGYVAHQHSFFRFDFVSDLAKRGLMEKSSGNADKDFATNAYAPPALFLYSRFPRDSYEFESLKKSKKKEEYSDNLVTKMHHNPELKKVMIEGCEGFNYDVDLPNYHPTSKRPQDYKTSDAIVG</sequence>
<dbReference type="EMBL" id="HBIN01007771">
    <property type="protein sequence ID" value="CAE0435445.1"/>
    <property type="molecule type" value="Transcribed_RNA"/>
</dbReference>
<proteinExistence type="predicted"/>
<accession>A0A7S3LPM1</accession>
<organism evidence="1">
    <name type="scientific">Aplanochytrium stocchinoi</name>
    <dbReference type="NCBI Taxonomy" id="215587"/>
    <lineage>
        <taxon>Eukaryota</taxon>
        <taxon>Sar</taxon>
        <taxon>Stramenopiles</taxon>
        <taxon>Bigyra</taxon>
        <taxon>Labyrinthulomycetes</taxon>
        <taxon>Thraustochytrida</taxon>
        <taxon>Thraustochytriidae</taxon>
        <taxon>Aplanochytrium</taxon>
    </lineage>
</organism>
<evidence type="ECO:0000313" key="1">
    <source>
        <dbReference type="EMBL" id="CAE0435445.1"/>
    </source>
</evidence>